<dbReference type="InterPro" id="IPR013815">
    <property type="entry name" value="ATP_grasp_subdomain_1"/>
</dbReference>
<dbReference type="InterPro" id="IPR003806">
    <property type="entry name" value="ATP-grasp_PylC-type"/>
</dbReference>
<reference evidence="3 4" key="1">
    <citation type="submission" date="2020-07" db="EMBL/GenBank/DDBJ databases">
        <title>Halophilic bacteria isolated from french cheeses.</title>
        <authorList>
            <person name="Kothe C.I."/>
            <person name="Farah-Kraiem B."/>
            <person name="Renault P."/>
            <person name="Dridi B."/>
        </authorList>
    </citation>
    <scope>NUCLEOTIDE SEQUENCE [LARGE SCALE GENOMIC DNA]</scope>
    <source>
        <strain evidence="3 4">FME20</strain>
    </source>
</reference>
<dbReference type="Gene3D" id="3.30.1490.20">
    <property type="entry name" value="ATP-grasp fold, A domain"/>
    <property type="match status" value="1"/>
</dbReference>
<dbReference type="Pfam" id="PF02655">
    <property type="entry name" value="ATP-grasp_3"/>
    <property type="match status" value="1"/>
</dbReference>
<dbReference type="PROSITE" id="PS50975">
    <property type="entry name" value="ATP_GRASP"/>
    <property type="match status" value="1"/>
</dbReference>
<evidence type="ECO:0000256" key="1">
    <source>
        <dbReference type="PROSITE-ProRule" id="PRU00409"/>
    </source>
</evidence>
<dbReference type="InterPro" id="IPR011761">
    <property type="entry name" value="ATP-grasp"/>
</dbReference>
<dbReference type="SUPFAM" id="SSF51735">
    <property type="entry name" value="NAD(P)-binding Rossmann-fold domains"/>
    <property type="match status" value="1"/>
</dbReference>
<gene>
    <name evidence="3" type="ORF">EI547_08685</name>
</gene>
<name>A0ABR9FY11_9GAMM</name>
<keyword evidence="1" id="KW-0067">ATP-binding</keyword>
<accession>A0ABR9FY11</accession>
<dbReference type="InterPro" id="IPR005479">
    <property type="entry name" value="CPAse_ATP-bd"/>
</dbReference>
<feature type="domain" description="ATP-grasp" evidence="2">
    <location>
        <begin position="119"/>
        <end position="297"/>
    </location>
</feature>
<dbReference type="Gene3D" id="3.30.470.20">
    <property type="entry name" value="ATP-grasp fold, B domain"/>
    <property type="match status" value="1"/>
</dbReference>
<comment type="caution">
    <text evidence="3">The sequence shown here is derived from an EMBL/GenBank/DDBJ whole genome shotgun (WGS) entry which is preliminary data.</text>
</comment>
<evidence type="ECO:0000259" key="2">
    <source>
        <dbReference type="PROSITE" id="PS50975"/>
    </source>
</evidence>
<dbReference type="EMBL" id="RRZB01000017">
    <property type="protein sequence ID" value="MBE0463531.1"/>
    <property type="molecule type" value="Genomic_DNA"/>
</dbReference>
<keyword evidence="1" id="KW-0547">Nucleotide-binding</keyword>
<sequence length="386" mass="42510">MARQVLITGARSVAALELARDFSAAGWEVHLADSAAARMARCSTLPVRLHRHPAPRQQGGAFRQWVRALVEEYRIELVIPTCEEVFHLAAPSLHDWLGDRLMAPSLETLRTLHDKLCFARHCQQAGLPVPESQPIESADQLATYRTTCHEWVFKPRFSRFGDRALIAPKAARFAQLCLDPAQPWMAQAYIHGEEACFYAVAHHGQLTAFSAYCSRWRMAGGASYAFEPLDASRHAKLHTLAIQLAASARLHGQFACDAIFDVNERPFLLECNPRATSGVHLLGGAGHLARAMGDGIPAPDTPPTIRYLGPAMWLLGLPTALRHARLARWWRCLRAGRDAVSSPGDRWVLVGALADAAGFALNGLLHQHSTNAATTHDLEWNGEELP</sequence>
<dbReference type="Proteomes" id="UP001645038">
    <property type="component" value="Unassembled WGS sequence"/>
</dbReference>
<proteinExistence type="predicted"/>
<dbReference type="SUPFAM" id="SSF56059">
    <property type="entry name" value="Glutathione synthetase ATP-binding domain-like"/>
    <property type="match status" value="1"/>
</dbReference>
<evidence type="ECO:0000313" key="4">
    <source>
        <dbReference type="Proteomes" id="UP001645038"/>
    </source>
</evidence>
<dbReference type="PROSITE" id="PS00867">
    <property type="entry name" value="CPSASE_2"/>
    <property type="match status" value="1"/>
</dbReference>
<protein>
    <submittedName>
        <fullName evidence="3">ATP-grasp domain-containing protein</fullName>
    </submittedName>
</protein>
<organism evidence="3 4">
    <name type="scientific">Halomonas colorata</name>
    <dbReference type="NCBI Taxonomy" id="2742615"/>
    <lineage>
        <taxon>Bacteria</taxon>
        <taxon>Pseudomonadati</taxon>
        <taxon>Pseudomonadota</taxon>
        <taxon>Gammaproteobacteria</taxon>
        <taxon>Oceanospirillales</taxon>
        <taxon>Halomonadaceae</taxon>
        <taxon>Halomonas</taxon>
    </lineage>
</organism>
<keyword evidence="4" id="KW-1185">Reference proteome</keyword>
<dbReference type="RefSeq" id="WP_192538050.1">
    <property type="nucleotide sequence ID" value="NZ_JABUZA010000018.1"/>
</dbReference>
<evidence type="ECO:0000313" key="3">
    <source>
        <dbReference type="EMBL" id="MBE0463531.1"/>
    </source>
</evidence>
<dbReference type="Gene3D" id="3.40.50.20">
    <property type="match status" value="1"/>
</dbReference>
<dbReference type="InterPro" id="IPR036291">
    <property type="entry name" value="NAD(P)-bd_dom_sf"/>
</dbReference>